<evidence type="ECO:0000259" key="14">
    <source>
        <dbReference type="Pfam" id="PF00060"/>
    </source>
</evidence>
<feature type="transmembrane region" description="Helical" evidence="13">
    <location>
        <begin position="5"/>
        <end position="23"/>
    </location>
</feature>
<feature type="transmembrane region" description="Helical" evidence="13">
    <location>
        <begin position="631"/>
        <end position="650"/>
    </location>
</feature>
<name>A0ABQ8J5N2_DERPT</name>
<sequence length="669" mass="78868">MSLRIIIITFITIYSFHTFVISITTSKNFHPYLGDKNIWSYLLNLCKQLEIEKFYIILIETNITNVEQRQQSKKQFFIKNNCPIDYFDNLQLAQQQISTNIKYYYRNIQIIIDFIHNNDDDDGQIFNYKIIIQQYFFIIENIYLNCAHCVPIILLLHYDIQLLYDWFDKFSIKLDHRFRCSLVSTTNNNNNNNDSNTMMNVMHLRPTIDGCNQYDGIFWPKSLNDFQRLNISPLKCNLNQTDIRIVLNNFTPFCRMIKNGTEIQMTTSVEKYIIDTMAEKFNFHPKFIDAKQNWGKFVNGTWTGSVAYLVNETGDLAMGSISVLYERLKFIEYSDVYLIDEVGFISRIPKLKTREWLVIEPFTWPVWLMIMISFFFISIIVYLISNRMFRNGNNESLPFRLIWLKLFAILVDQQTNVLNTRIYEKRIIFICWIFGSMIINILYSTQFYTFLALNQYDRPLLTNIDLIDAIKTGERKSITLNHSIVLEYNINNDSFSDIIKDIRKNSDENVPVLEYGFDKMENDSSYVLIESKTAFQYLIKTYSQKAMLMNQDNMANDYLGIGFSKRSPIFLSFNRLIRILIRNGFIQYWINKVIQSTNTADYDAYSLSMIGMPKTTIDTDGLDMNSIKSIFIVWSIGLIVSSLIILIEIIQKFIYIKMNVNNNNKMIIV</sequence>
<evidence type="ECO:0000313" key="16">
    <source>
        <dbReference type="EMBL" id="KAH9417791.1"/>
    </source>
</evidence>
<dbReference type="PANTHER" id="PTHR42643:SF24">
    <property type="entry name" value="IONOTROPIC RECEPTOR 60A"/>
    <property type="match status" value="1"/>
</dbReference>
<comment type="subcellular location">
    <subcellularLocation>
        <location evidence="1">Cell membrane</location>
        <topology evidence="1">Multi-pass membrane protein</topology>
    </subcellularLocation>
</comment>
<dbReference type="InterPro" id="IPR019594">
    <property type="entry name" value="Glu/Gly-bd"/>
</dbReference>
<keyword evidence="8 13" id="KW-0472">Membrane</keyword>
<evidence type="ECO:0000313" key="17">
    <source>
        <dbReference type="Proteomes" id="UP000887458"/>
    </source>
</evidence>
<evidence type="ECO:0000256" key="6">
    <source>
        <dbReference type="ARBA" id="ARBA00022989"/>
    </source>
</evidence>
<dbReference type="SUPFAM" id="SSF53850">
    <property type="entry name" value="Periplasmic binding protein-like II"/>
    <property type="match status" value="1"/>
</dbReference>
<evidence type="ECO:0000256" key="7">
    <source>
        <dbReference type="ARBA" id="ARBA00023065"/>
    </source>
</evidence>
<keyword evidence="10" id="KW-0325">Glycoprotein</keyword>
<dbReference type="Pfam" id="PF10613">
    <property type="entry name" value="Lig_chan-Glu_bd"/>
    <property type="match status" value="1"/>
</dbReference>
<evidence type="ECO:0000256" key="4">
    <source>
        <dbReference type="ARBA" id="ARBA00022475"/>
    </source>
</evidence>
<keyword evidence="4" id="KW-1003">Cell membrane</keyword>
<keyword evidence="11" id="KW-1071">Ligand-gated ion channel</keyword>
<evidence type="ECO:0000256" key="11">
    <source>
        <dbReference type="ARBA" id="ARBA00023286"/>
    </source>
</evidence>
<keyword evidence="3" id="KW-0813">Transport</keyword>
<keyword evidence="9" id="KW-0675">Receptor</keyword>
<dbReference type="Pfam" id="PF00060">
    <property type="entry name" value="Lig_chan"/>
    <property type="match status" value="1"/>
</dbReference>
<feature type="transmembrane region" description="Helical" evidence="13">
    <location>
        <begin position="427"/>
        <end position="451"/>
    </location>
</feature>
<evidence type="ECO:0000256" key="13">
    <source>
        <dbReference type="SAM" id="Phobius"/>
    </source>
</evidence>
<reference evidence="16 17" key="1">
    <citation type="journal article" date="2018" name="J. Allergy Clin. Immunol.">
        <title>High-quality assembly of Dermatophagoides pteronyssinus genome and transcriptome reveals a wide range of novel allergens.</title>
        <authorList>
            <person name="Liu X.Y."/>
            <person name="Yang K.Y."/>
            <person name="Wang M.Q."/>
            <person name="Kwok J.S."/>
            <person name="Zeng X."/>
            <person name="Yang Z."/>
            <person name="Xiao X.J."/>
            <person name="Lau C.P."/>
            <person name="Li Y."/>
            <person name="Huang Z.M."/>
            <person name="Ba J.G."/>
            <person name="Yim A.K."/>
            <person name="Ouyang C.Y."/>
            <person name="Ngai S.M."/>
            <person name="Chan T.F."/>
            <person name="Leung E.L."/>
            <person name="Liu L."/>
            <person name="Liu Z.G."/>
            <person name="Tsui S.K."/>
        </authorList>
    </citation>
    <scope>NUCLEOTIDE SEQUENCE [LARGE SCALE GENOMIC DNA]</scope>
    <source>
        <strain evidence="16">Derp</strain>
    </source>
</reference>
<feature type="domain" description="Ionotropic glutamate receptor L-glutamate and glycine-binding" evidence="15">
    <location>
        <begin position="243"/>
        <end position="347"/>
    </location>
</feature>
<accession>A0ABQ8J5N2</accession>
<protein>
    <submittedName>
        <fullName evidence="16">Uncharacterized protein</fullName>
    </submittedName>
</protein>
<evidence type="ECO:0000256" key="3">
    <source>
        <dbReference type="ARBA" id="ARBA00022448"/>
    </source>
</evidence>
<keyword evidence="7" id="KW-0406">Ion transport</keyword>
<dbReference type="Proteomes" id="UP000887458">
    <property type="component" value="Unassembled WGS sequence"/>
</dbReference>
<proteinExistence type="inferred from homology"/>
<evidence type="ECO:0000256" key="8">
    <source>
        <dbReference type="ARBA" id="ARBA00023136"/>
    </source>
</evidence>
<comment type="caution">
    <text evidence="16">The sequence shown here is derived from an EMBL/GenBank/DDBJ whole genome shotgun (WGS) entry which is preliminary data.</text>
</comment>
<comment type="similarity">
    <text evidence="2">Belongs to the glutamate-gated ion channel (TC 1.A.10.1) family.</text>
</comment>
<evidence type="ECO:0000256" key="9">
    <source>
        <dbReference type="ARBA" id="ARBA00023170"/>
    </source>
</evidence>
<dbReference type="InterPro" id="IPR052192">
    <property type="entry name" value="Insect_Ionotropic_Sensory_Rcpt"/>
</dbReference>
<keyword evidence="12" id="KW-0407">Ion channel</keyword>
<dbReference type="EMBL" id="NJHN03000073">
    <property type="protein sequence ID" value="KAH9417791.1"/>
    <property type="molecule type" value="Genomic_DNA"/>
</dbReference>
<keyword evidence="5 13" id="KW-0812">Transmembrane</keyword>
<evidence type="ECO:0000256" key="10">
    <source>
        <dbReference type="ARBA" id="ARBA00023180"/>
    </source>
</evidence>
<evidence type="ECO:0000256" key="1">
    <source>
        <dbReference type="ARBA" id="ARBA00004651"/>
    </source>
</evidence>
<keyword evidence="17" id="KW-1185">Reference proteome</keyword>
<organism evidence="16 17">
    <name type="scientific">Dermatophagoides pteronyssinus</name>
    <name type="common">European house dust mite</name>
    <dbReference type="NCBI Taxonomy" id="6956"/>
    <lineage>
        <taxon>Eukaryota</taxon>
        <taxon>Metazoa</taxon>
        <taxon>Ecdysozoa</taxon>
        <taxon>Arthropoda</taxon>
        <taxon>Chelicerata</taxon>
        <taxon>Arachnida</taxon>
        <taxon>Acari</taxon>
        <taxon>Acariformes</taxon>
        <taxon>Sarcoptiformes</taxon>
        <taxon>Astigmata</taxon>
        <taxon>Psoroptidia</taxon>
        <taxon>Analgoidea</taxon>
        <taxon>Pyroglyphidae</taxon>
        <taxon>Dermatophagoidinae</taxon>
        <taxon>Dermatophagoides</taxon>
    </lineage>
</organism>
<dbReference type="Gene3D" id="1.10.287.70">
    <property type="match status" value="1"/>
</dbReference>
<gene>
    <name evidence="16" type="ORF">DERP_013566</name>
</gene>
<dbReference type="PANTHER" id="PTHR42643">
    <property type="entry name" value="IONOTROPIC RECEPTOR 20A-RELATED"/>
    <property type="match status" value="1"/>
</dbReference>
<feature type="domain" description="Ionotropic glutamate receptor C-terminal" evidence="14">
    <location>
        <begin position="364"/>
        <end position="638"/>
    </location>
</feature>
<evidence type="ECO:0000256" key="5">
    <source>
        <dbReference type="ARBA" id="ARBA00022692"/>
    </source>
</evidence>
<keyword evidence="6 13" id="KW-1133">Transmembrane helix</keyword>
<dbReference type="Gene3D" id="3.40.190.10">
    <property type="entry name" value="Periplasmic binding protein-like II"/>
    <property type="match status" value="1"/>
</dbReference>
<reference evidence="16 17" key="2">
    <citation type="journal article" date="2022" name="Mol. Biol. Evol.">
        <title>Comparative Genomics Reveals Insights into the Divergent Evolution of Astigmatic Mites and Household Pest Adaptations.</title>
        <authorList>
            <person name="Xiong Q."/>
            <person name="Wan A.T."/>
            <person name="Liu X."/>
            <person name="Fung C.S."/>
            <person name="Xiao X."/>
            <person name="Malainual N."/>
            <person name="Hou J."/>
            <person name="Wang L."/>
            <person name="Wang M."/>
            <person name="Yang K.Y."/>
            <person name="Cui Y."/>
            <person name="Leung E.L."/>
            <person name="Nong W."/>
            <person name="Shin S.K."/>
            <person name="Au S.W."/>
            <person name="Jeong K.Y."/>
            <person name="Chew F.T."/>
            <person name="Hui J.H."/>
            <person name="Leung T.F."/>
            <person name="Tungtrongchitr A."/>
            <person name="Zhong N."/>
            <person name="Liu Z."/>
            <person name="Tsui S.K."/>
        </authorList>
    </citation>
    <scope>NUCLEOTIDE SEQUENCE [LARGE SCALE GENOMIC DNA]</scope>
    <source>
        <strain evidence="16">Derp</strain>
    </source>
</reference>
<feature type="transmembrane region" description="Helical" evidence="13">
    <location>
        <begin position="364"/>
        <end position="384"/>
    </location>
</feature>
<evidence type="ECO:0000256" key="2">
    <source>
        <dbReference type="ARBA" id="ARBA00008685"/>
    </source>
</evidence>
<evidence type="ECO:0000259" key="15">
    <source>
        <dbReference type="Pfam" id="PF10613"/>
    </source>
</evidence>
<evidence type="ECO:0000256" key="12">
    <source>
        <dbReference type="ARBA" id="ARBA00023303"/>
    </source>
</evidence>
<dbReference type="InterPro" id="IPR001320">
    <property type="entry name" value="Iontro_rcpt_C"/>
</dbReference>